<name>A0A7U3YG55_GEOS0</name>
<sequence length="217" mass="25494">MRKIAFGLCVCFLIFTAYSSQIFPVYADDHEKYKHKLEEGAGDWDEDDYDHEDEEEHKDRYHSEEYDWKNIMQEERTSVKREYWYKWSRSADLPDEYVATPISSRQTVPIYLESKAPLYTTAIPMQGQIFVPLEDTAEYLGASVIIYPNSQIGEIQLGDRHLIVKNGTRVVYENMRKTPMPLPVFSEKEKLYIPISVLANGLGFQVTWTEQQQIRIY</sequence>
<feature type="domain" description="Copper amine oxidase-like N-terminal" evidence="2">
    <location>
        <begin position="125"/>
        <end position="213"/>
    </location>
</feature>
<accession>A0A7U3YG55</accession>
<dbReference type="Gene3D" id="3.30.457.10">
    <property type="entry name" value="Copper amine oxidase-like, N-terminal domain"/>
    <property type="match status" value="1"/>
</dbReference>
<evidence type="ECO:0000259" key="2">
    <source>
        <dbReference type="Pfam" id="PF07833"/>
    </source>
</evidence>
<dbReference type="InterPro" id="IPR036582">
    <property type="entry name" value="Mao_N_sf"/>
</dbReference>
<keyword evidence="1" id="KW-0732">Signal</keyword>
<feature type="signal peptide" evidence="1">
    <location>
        <begin position="1"/>
        <end position="27"/>
    </location>
</feature>
<feature type="chain" id="PRO_5031115005" evidence="1">
    <location>
        <begin position="28"/>
        <end position="217"/>
    </location>
</feature>
<dbReference type="InterPro" id="IPR012854">
    <property type="entry name" value="Cu_amine_oxidase-like_N"/>
</dbReference>
<dbReference type="AlphaFoldDB" id="A0A7U3YG55"/>
<protein>
    <submittedName>
        <fullName evidence="3">Copper amine oxidase-like domain-containing protein</fullName>
    </submittedName>
</protein>
<evidence type="ECO:0000313" key="3">
    <source>
        <dbReference type="EMBL" id="ADP75168.1"/>
    </source>
</evidence>
<dbReference type="Pfam" id="PF07833">
    <property type="entry name" value="Cu_amine_oxidN1"/>
    <property type="match status" value="1"/>
</dbReference>
<dbReference type="KEGG" id="gmc:GY4MC1_2457"/>
<dbReference type="EMBL" id="CP002293">
    <property type="protein sequence ID" value="ADP75168.1"/>
    <property type="molecule type" value="Genomic_DNA"/>
</dbReference>
<gene>
    <name evidence="3" type="ORF">GY4MC1_2457</name>
</gene>
<evidence type="ECO:0000256" key="1">
    <source>
        <dbReference type="SAM" id="SignalP"/>
    </source>
</evidence>
<dbReference type="SUPFAM" id="SSF55383">
    <property type="entry name" value="Copper amine oxidase, domain N"/>
    <property type="match status" value="1"/>
</dbReference>
<proteinExistence type="predicted"/>
<organism evidence="3">
    <name type="scientific">Geobacillus sp. (strain Y4.1MC1)</name>
    <dbReference type="NCBI Taxonomy" id="581103"/>
    <lineage>
        <taxon>Bacteria</taxon>
        <taxon>Bacillati</taxon>
        <taxon>Bacillota</taxon>
        <taxon>Bacilli</taxon>
        <taxon>Bacillales</taxon>
        <taxon>Anoxybacillaceae</taxon>
        <taxon>Geobacillus</taxon>
    </lineage>
</organism>
<reference evidence="3" key="1">
    <citation type="submission" date="2010-10" db="EMBL/GenBank/DDBJ databases">
        <title>Complete sequence of chromosome of Geobacillus sp. Y4.1MC1.</title>
        <authorList>
            <consortium name="US DOE Joint Genome Institute"/>
            <person name="Lucas S."/>
            <person name="Copeland A."/>
            <person name="Lapidus A."/>
            <person name="Cheng J.-F."/>
            <person name="Bruce D."/>
            <person name="Goodwin L."/>
            <person name="Pitluck S."/>
            <person name="Chertkov O."/>
            <person name="Zhang X."/>
            <person name="Detter J.C."/>
            <person name="Han C."/>
            <person name="Tapia R."/>
            <person name="Land M."/>
            <person name="Hauser L."/>
            <person name="Jeffries C."/>
            <person name="Kyrpides N."/>
            <person name="Ivanova N."/>
            <person name="Ovchinnikova G."/>
            <person name="Brumm P."/>
            <person name="Mead D."/>
            <person name="Woyke T."/>
        </authorList>
    </citation>
    <scope>NUCLEOTIDE SEQUENCE [LARGE SCALE GENOMIC DNA]</scope>
    <source>
        <strain evidence="3">Y4.1MC1</strain>
    </source>
</reference>